<proteinExistence type="predicted"/>
<dbReference type="GO" id="GO:0030246">
    <property type="term" value="F:carbohydrate binding"/>
    <property type="evidence" value="ECO:0007669"/>
    <property type="project" value="InterPro"/>
</dbReference>
<dbReference type="InterPro" id="IPR013784">
    <property type="entry name" value="Carb-bd-like_fold"/>
</dbReference>
<dbReference type="OrthoDB" id="2111471at2"/>
<evidence type="ECO:0000313" key="4">
    <source>
        <dbReference type="Proteomes" id="UP000192746"/>
    </source>
</evidence>
<dbReference type="Pfam" id="PF14321">
    <property type="entry name" value="DUF4382"/>
    <property type="match status" value="1"/>
</dbReference>
<dbReference type="AlphaFoldDB" id="A0A1Y1SYT6"/>
<keyword evidence="1" id="KW-0732">Signal</keyword>
<name>A0A1Y1SYT6_9FLAO</name>
<organism evidence="3 4">
    <name type="scientific">Zunongwangia atlantica 22II14-10F7</name>
    <dbReference type="NCBI Taxonomy" id="1185767"/>
    <lineage>
        <taxon>Bacteria</taxon>
        <taxon>Pseudomonadati</taxon>
        <taxon>Bacteroidota</taxon>
        <taxon>Flavobacteriia</taxon>
        <taxon>Flavobacteriales</taxon>
        <taxon>Flavobacteriaceae</taxon>
        <taxon>Zunongwangia</taxon>
    </lineage>
</organism>
<comment type="caution">
    <text evidence="3">The sequence shown here is derived from an EMBL/GenBank/DDBJ whole genome shotgun (WGS) entry which is preliminary data.</text>
</comment>
<evidence type="ECO:0000259" key="2">
    <source>
        <dbReference type="Pfam" id="PF14321"/>
    </source>
</evidence>
<gene>
    <name evidence="3" type="ORF">IIF7_18167</name>
</gene>
<reference evidence="3 4" key="1">
    <citation type="submission" date="2013-04" db="EMBL/GenBank/DDBJ databases">
        <title>Zunongwangia sp. 22II14-10F7 Genome Sequencing.</title>
        <authorList>
            <person name="Lai Q."/>
            <person name="Shao Z."/>
        </authorList>
    </citation>
    <scope>NUCLEOTIDE SEQUENCE [LARGE SCALE GENOMIC DNA]</scope>
    <source>
        <strain evidence="3 4">22II14-10F7</strain>
    </source>
</reference>
<dbReference type="EMBL" id="ARYN01000021">
    <property type="protein sequence ID" value="ORL43918.1"/>
    <property type="molecule type" value="Genomic_DNA"/>
</dbReference>
<feature type="signal peptide" evidence="1">
    <location>
        <begin position="1"/>
        <end position="25"/>
    </location>
</feature>
<dbReference type="PROSITE" id="PS51257">
    <property type="entry name" value="PROKAR_LIPOPROTEIN"/>
    <property type="match status" value="1"/>
</dbReference>
<evidence type="ECO:0000256" key="1">
    <source>
        <dbReference type="SAM" id="SignalP"/>
    </source>
</evidence>
<dbReference type="RefSeq" id="WP_084843107.1">
    <property type="nucleotide sequence ID" value="NZ_ARYN01000021.1"/>
</dbReference>
<dbReference type="SUPFAM" id="SSF49452">
    <property type="entry name" value="Starch-binding domain-like"/>
    <property type="match status" value="1"/>
</dbReference>
<dbReference type="Proteomes" id="UP000192746">
    <property type="component" value="Unassembled WGS sequence"/>
</dbReference>
<feature type="chain" id="PRO_5012688683" evidence="1">
    <location>
        <begin position="26"/>
        <end position="269"/>
    </location>
</feature>
<evidence type="ECO:0000313" key="3">
    <source>
        <dbReference type="EMBL" id="ORL43918.1"/>
    </source>
</evidence>
<feature type="domain" description="DUF4382" evidence="2">
    <location>
        <begin position="36"/>
        <end position="178"/>
    </location>
</feature>
<protein>
    <submittedName>
        <fullName evidence="3">Starch-binding domain-like protein</fullName>
    </submittedName>
</protein>
<keyword evidence="4" id="KW-1185">Reference proteome</keyword>
<dbReference type="STRING" id="1185767.IIF7_18167"/>
<accession>A0A1Y1SYT6</accession>
<dbReference type="InterPro" id="IPR025491">
    <property type="entry name" value="DUF4382"/>
</dbReference>
<dbReference type="Gene3D" id="2.60.40.1120">
    <property type="entry name" value="Carboxypeptidase-like, regulatory domain"/>
    <property type="match status" value="1"/>
</dbReference>
<sequence length="269" mass="29144">MRKQFFNLKFLCLAVFTGLTLSSCSDDESGAAEGDARISVRMVDAPGDYDAVYIDVEEVRVQTGTEVEGDEDEGWVTLDTEAGIYNLLELTGGVSQLLADEEIEAGYAGQIRLILGNDNSVVVDGNEYPLATPSAQQSGLKLNINEQLEPGEEYFYILDFDVDESIVTQGNGGFSLKPVIRLSVEDDAGMIVGEVHPSEFRSLVTATNASYSISAYTNENGEFALYGVPEGTYQITVVADPISGLDPITMDNVVVDDDETTDIETLFLE</sequence>